<proteinExistence type="predicted"/>
<dbReference type="Proteomes" id="UP000281553">
    <property type="component" value="Unassembled WGS sequence"/>
</dbReference>
<reference evidence="2 3" key="1">
    <citation type="submission" date="2018-11" db="EMBL/GenBank/DDBJ databases">
        <authorList>
            <consortium name="Pathogen Informatics"/>
        </authorList>
    </citation>
    <scope>NUCLEOTIDE SEQUENCE [LARGE SCALE GENOMIC DNA]</scope>
</reference>
<name>A0A3P7M0N5_DIBLA</name>
<dbReference type="OrthoDB" id="10264848at2759"/>
<organism evidence="2 3">
    <name type="scientific">Dibothriocephalus latus</name>
    <name type="common">Fish tapeworm</name>
    <name type="synonym">Diphyllobothrium latum</name>
    <dbReference type="NCBI Taxonomy" id="60516"/>
    <lineage>
        <taxon>Eukaryota</taxon>
        <taxon>Metazoa</taxon>
        <taxon>Spiralia</taxon>
        <taxon>Lophotrochozoa</taxon>
        <taxon>Platyhelminthes</taxon>
        <taxon>Cestoda</taxon>
        <taxon>Eucestoda</taxon>
        <taxon>Diphyllobothriidea</taxon>
        <taxon>Diphyllobothriidae</taxon>
        <taxon>Dibothriocephalus</taxon>
    </lineage>
</organism>
<evidence type="ECO:0000256" key="1">
    <source>
        <dbReference type="SAM" id="MobiDB-lite"/>
    </source>
</evidence>
<keyword evidence="3" id="KW-1185">Reference proteome</keyword>
<sequence length="160" mass="17488">MTFSGPDQNHLPFSSANAVDSEVAPTAGVYRRLLNCASRRLLNLLQSQHAPQVISSLMAQQISPLSALNRSVGTVEDNTLRTFLVALREHAFQLQDVSLAWQAQDTLHLFRALQCHWPQYHRSAANHSDDIRASDTHSAACCASSSPPRSPPSSTSRGRG</sequence>
<accession>A0A3P7M0N5</accession>
<dbReference type="EMBL" id="UYRU01070070">
    <property type="protein sequence ID" value="VDN19270.1"/>
    <property type="molecule type" value="Genomic_DNA"/>
</dbReference>
<evidence type="ECO:0000313" key="3">
    <source>
        <dbReference type="Proteomes" id="UP000281553"/>
    </source>
</evidence>
<feature type="region of interest" description="Disordered" evidence="1">
    <location>
        <begin position="136"/>
        <end position="160"/>
    </location>
</feature>
<protein>
    <submittedName>
        <fullName evidence="2">Uncharacterized protein</fullName>
    </submittedName>
</protein>
<feature type="non-terminal residue" evidence="2">
    <location>
        <position position="160"/>
    </location>
</feature>
<evidence type="ECO:0000313" key="2">
    <source>
        <dbReference type="EMBL" id="VDN19270.1"/>
    </source>
</evidence>
<gene>
    <name evidence="2" type="ORF">DILT_LOCUS13384</name>
</gene>
<dbReference type="AlphaFoldDB" id="A0A3P7M0N5"/>